<dbReference type="PANTHER" id="PTHR33840">
    <property type="match status" value="1"/>
</dbReference>
<keyword evidence="3" id="KW-1185">Reference proteome</keyword>
<dbReference type="InterPro" id="IPR018712">
    <property type="entry name" value="Tle1-like_cat"/>
</dbReference>
<reference evidence="2 3" key="1">
    <citation type="submission" date="2021-06" db="EMBL/GenBank/DDBJ databases">
        <title>Gemonas diversity in paddy soil.</title>
        <authorList>
            <person name="Liu G."/>
        </authorList>
    </citation>
    <scope>NUCLEOTIDE SEQUENCE [LARGE SCALE GENOMIC DNA]</scope>
    <source>
        <strain evidence="2 3">RG2</strain>
    </source>
</reference>
<dbReference type="PANTHER" id="PTHR33840:SF1">
    <property type="entry name" value="TLE1 PHOSPHOLIPASE DOMAIN-CONTAINING PROTEIN"/>
    <property type="match status" value="1"/>
</dbReference>
<dbReference type="Pfam" id="PF09994">
    <property type="entry name" value="T6SS_Tle1-like_cat"/>
    <property type="match status" value="1"/>
</dbReference>
<dbReference type="RefSeq" id="WP_217286333.1">
    <property type="nucleotide sequence ID" value="NZ_CP077683.1"/>
</dbReference>
<evidence type="ECO:0000313" key="2">
    <source>
        <dbReference type="EMBL" id="QXE89660.1"/>
    </source>
</evidence>
<sequence length="383" mass="43630">MSKKLVMCFDGTWNKPDEKSDGRDTNTNVERLFVSIAGVDARNYAGGGLTTGTLKWYDSGVGTKWYEHIRGGAFGYGLSLNIREGYKFLIDNYDPGDEIYVYGFSRGAYTARSLVGLIRNSGLLDREQILKIRDDDNYPCWPRPNLDQLKKMKADDVPHIMDAYQLYRNRDGSADTDFAVIFRGNYAYPDVKIRLLGVWDTVGALGIPFKLFESFNAEQYKFHDQELSAIVENAFHAIAIDEHRENYDVTIWNPKQKVNQVMEQVWFAGAHADVGGGYEVPEHPLADAALAWMQKKSLLNGSGLTFTTMQQVDEEKIQQARPTDSFNQFLGGVYRMLKDRHYRMMGATEYGNEYCHEICRQMKGYAPRNKGYVTIKFELPASP</sequence>
<evidence type="ECO:0000313" key="3">
    <source>
        <dbReference type="Proteomes" id="UP000683559"/>
    </source>
</evidence>
<dbReference type="EMBL" id="CP077683">
    <property type="protein sequence ID" value="QXE89660.1"/>
    <property type="molecule type" value="Genomic_DNA"/>
</dbReference>
<accession>A0ABX8LCB1</accession>
<feature type="domain" description="T6SS Phospholipase effector Tle1-like catalytic" evidence="1">
    <location>
        <begin position="3"/>
        <end position="295"/>
    </location>
</feature>
<evidence type="ECO:0000259" key="1">
    <source>
        <dbReference type="Pfam" id="PF09994"/>
    </source>
</evidence>
<organism evidence="2 3">
    <name type="scientific">Geomonas subterranea</name>
    <dbReference type="NCBI Taxonomy" id="2847989"/>
    <lineage>
        <taxon>Bacteria</taxon>
        <taxon>Pseudomonadati</taxon>
        <taxon>Thermodesulfobacteriota</taxon>
        <taxon>Desulfuromonadia</taxon>
        <taxon>Geobacterales</taxon>
        <taxon>Geobacteraceae</taxon>
        <taxon>Geomonas</taxon>
    </lineage>
</organism>
<dbReference type="Proteomes" id="UP000683559">
    <property type="component" value="Chromosome"/>
</dbReference>
<name>A0ABX8LCB1_9BACT</name>
<proteinExistence type="predicted"/>
<protein>
    <submittedName>
        <fullName evidence="2">DUF2235 domain-containing protein</fullName>
    </submittedName>
</protein>
<gene>
    <name evidence="2" type="ORF">KP001_14585</name>
</gene>